<dbReference type="HOGENOM" id="CLU_1643985_0_0_1"/>
<protein>
    <submittedName>
        <fullName evidence="1">Uncharacterized protein</fullName>
    </submittedName>
</protein>
<organism evidence="1 2">
    <name type="scientific">Laccaria amethystina LaAM-08-1</name>
    <dbReference type="NCBI Taxonomy" id="1095629"/>
    <lineage>
        <taxon>Eukaryota</taxon>
        <taxon>Fungi</taxon>
        <taxon>Dikarya</taxon>
        <taxon>Basidiomycota</taxon>
        <taxon>Agaricomycotina</taxon>
        <taxon>Agaricomycetes</taxon>
        <taxon>Agaricomycetidae</taxon>
        <taxon>Agaricales</taxon>
        <taxon>Agaricineae</taxon>
        <taxon>Hydnangiaceae</taxon>
        <taxon>Laccaria</taxon>
    </lineage>
</organism>
<reference evidence="2" key="2">
    <citation type="submission" date="2015-01" db="EMBL/GenBank/DDBJ databases">
        <title>Evolutionary Origins and Diversification of the Mycorrhizal Mutualists.</title>
        <authorList>
            <consortium name="DOE Joint Genome Institute"/>
            <consortium name="Mycorrhizal Genomics Consortium"/>
            <person name="Kohler A."/>
            <person name="Kuo A."/>
            <person name="Nagy L.G."/>
            <person name="Floudas D."/>
            <person name="Copeland A."/>
            <person name="Barry K.W."/>
            <person name="Cichocki N."/>
            <person name="Veneault-Fourrey C."/>
            <person name="LaButti K."/>
            <person name="Lindquist E.A."/>
            <person name="Lipzen A."/>
            <person name="Lundell T."/>
            <person name="Morin E."/>
            <person name="Murat C."/>
            <person name="Riley R."/>
            <person name="Ohm R."/>
            <person name="Sun H."/>
            <person name="Tunlid A."/>
            <person name="Henrissat B."/>
            <person name="Grigoriev I.V."/>
            <person name="Hibbett D.S."/>
            <person name="Martin F."/>
        </authorList>
    </citation>
    <scope>NUCLEOTIDE SEQUENCE [LARGE SCALE GENOMIC DNA]</scope>
    <source>
        <strain evidence="2">LaAM-08-1</strain>
    </source>
</reference>
<proteinExistence type="predicted"/>
<dbReference type="InterPro" id="IPR011009">
    <property type="entry name" value="Kinase-like_dom_sf"/>
</dbReference>
<evidence type="ECO:0000313" key="2">
    <source>
        <dbReference type="Proteomes" id="UP000054477"/>
    </source>
</evidence>
<dbReference type="Proteomes" id="UP000054477">
    <property type="component" value="Unassembled WGS sequence"/>
</dbReference>
<dbReference type="AlphaFoldDB" id="A0A0C9YL40"/>
<evidence type="ECO:0000313" key="1">
    <source>
        <dbReference type="EMBL" id="KIK08803.1"/>
    </source>
</evidence>
<reference evidence="1 2" key="1">
    <citation type="submission" date="2014-04" db="EMBL/GenBank/DDBJ databases">
        <authorList>
            <consortium name="DOE Joint Genome Institute"/>
            <person name="Kuo A."/>
            <person name="Kohler A."/>
            <person name="Nagy L.G."/>
            <person name="Floudas D."/>
            <person name="Copeland A."/>
            <person name="Barry K.W."/>
            <person name="Cichocki N."/>
            <person name="Veneault-Fourrey C."/>
            <person name="LaButti K."/>
            <person name="Lindquist E.A."/>
            <person name="Lipzen A."/>
            <person name="Lundell T."/>
            <person name="Morin E."/>
            <person name="Murat C."/>
            <person name="Sun H."/>
            <person name="Tunlid A."/>
            <person name="Henrissat B."/>
            <person name="Grigoriev I.V."/>
            <person name="Hibbett D.S."/>
            <person name="Martin F."/>
            <person name="Nordberg H.P."/>
            <person name="Cantor M.N."/>
            <person name="Hua S.X."/>
        </authorList>
    </citation>
    <scope>NUCLEOTIDE SEQUENCE [LARGE SCALE GENOMIC DNA]</scope>
    <source>
        <strain evidence="1 2">LaAM-08-1</strain>
    </source>
</reference>
<keyword evidence="2" id="KW-1185">Reference proteome</keyword>
<sequence length="161" mass="18871">MGKYVENFFTRLFHPAKLIYHFLSVLDMHPQDEYSSAPRTTKILLSRSRLGRSGDIMQRETDIHKLCWARKDDDYKNFRFEHLKALIIEHMGPAIKDISEINGALFLPRDALFNNYMIVINQGLCPIHKRGVMHGDLRGERVVLRNGFTYVIDFSHRTVEH</sequence>
<name>A0A0C9YL40_9AGAR</name>
<dbReference type="SUPFAM" id="SSF56112">
    <property type="entry name" value="Protein kinase-like (PK-like)"/>
    <property type="match status" value="1"/>
</dbReference>
<accession>A0A0C9YL40</accession>
<gene>
    <name evidence="1" type="ORF">K443DRAFT_658880</name>
</gene>
<dbReference type="EMBL" id="KN838541">
    <property type="protein sequence ID" value="KIK08803.1"/>
    <property type="molecule type" value="Genomic_DNA"/>
</dbReference>